<dbReference type="EMBL" id="JAFHAP010000021">
    <property type="protein sequence ID" value="MBN2910992.1"/>
    <property type="molecule type" value="Genomic_DNA"/>
</dbReference>
<keyword evidence="1" id="KW-1133">Transmembrane helix</keyword>
<sequence>HQTRPSTVVVAPSSVRSGCAVFFFVYLELMISVVWRWGIINPSAIGSLIMWGGLLIAYLIGISGGTSDVCDMPCIRMIGENR</sequence>
<feature type="non-terminal residue" evidence="2">
    <location>
        <position position="1"/>
    </location>
</feature>
<organism evidence="2 3">
    <name type="scientific">Polycladomyces zharkentensis</name>
    <dbReference type="NCBI Taxonomy" id="2807616"/>
    <lineage>
        <taxon>Bacteria</taxon>
        <taxon>Bacillati</taxon>
        <taxon>Bacillota</taxon>
        <taxon>Bacilli</taxon>
        <taxon>Bacillales</taxon>
        <taxon>Thermoactinomycetaceae</taxon>
        <taxon>Polycladomyces</taxon>
    </lineage>
</organism>
<evidence type="ECO:0000313" key="2">
    <source>
        <dbReference type="EMBL" id="MBN2910992.1"/>
    </source>
</evidence>
<keyword evidence="3" id="KW-1185">Reference proteome</keyword>
<comment type="caution">
    <text evidence="2">The sequence shown here is derived from an EMBL/GenBank/DDBJ whole genome shotgun (WGS) entry which is preliminary data.</text>
</comment>
<evidence type="ECO:0000256" key="1">
    <source>
        <dbReference type="SAM" id="Phobius"/>
    </source>
</evidence>
<keyword evidence="1" id="KW-0812">Transmembrane</keyword>
<reference evidence="2" key="1">
    <citation type="journal article" date="2024" name="Int. J. Syst. Evol. Microbiol.">
        <title>Polycladomyces zharkentensis sp. nov., a novel thermophilic cellulose- and starch-degrading member of the Bacillota from a geothermal aquifer in Kazakhstan.</title>
        <authorList>
            <person name="Mashzhan A."/>
            <person name="Kistaubayeva A."/>
            <person name="Javier-Lopez R."/>
            <person name="Bissenova U."/>
            <person name="Bissenbay A."/>
            <person name="Birkeland N.K."/>
        </authorList>
    </citation>
    <scope>NUCLEOTIDE SEQUENCE</scope>
    <source>
        <strain evidence="2">ZKZ2T</strain>
    </source>
</reference>
<protein>
    <submittedName>
        <fullName evidence="2">Uncharacterized protein</fullName>
    </submittedName>
</protein>
<feature type="transmembrane region" description="Helical" evidence="1">
    <location>
        <begin position="44"/>
        <end position="62"/>
    </location>
</feature>
<proteinExistence type="predicted"/>
<keyword evidence="1" id="KW-0472">Membrane</keyword>
<feature type="transmembrane region" description="Helical" evidence="1">
    <location>
        <begin position="20"/>
        <end position="38"/>
    </location>
</feature>
<evidence type="ECO:0000313" key="3">
    <source>
        <dbReference type="Proteomes" id="UP001177120"/>
    </source>
</evidence>
<accession>A0ABS2WNA0</accession>
<dbReference type="RefSeq" id="WP_205497426.1">
    <property type="nucleotide sequence ID" value="NZ_JAFHAP010000021.1"/>
</dbReference>
<gene>
    <name evidence="2" type="ORF">JQC72_15985</name>
</gene>
<dbReference type="Proteomes" id="UP001177120">
    <property type="component" value="Unassembled WGS sequence"/>
</dbReference>
<name>A0ABS2WNA0_9BACL</name>